<sequence length="121" mass="13569">MLTAGLIALSPVAWAQAGLSDLPVPDVDPRMDPAPFDGRRAIRDYLKAVLPTRWWANEPEFSLGAFSVMIHVPDNWQGNPTSAVMRLCPPAYSVLWSRLDRIEFVPFYRDARRAGITCRKG</sequence>
<dbReference type="EMBL" id="CACSAS010000001">
    <property type="protein sequence ID" value="CAA0093810.1"/>
    <property type="molecule type" value="Genomic_DNA"/>
</dbReference>
<protein>
    <submittedName>
        <fullName evidence="2">Uncharacterized protein</fullName>
    </submittedName>
</protein>
<accession>A0A5S9NT97</accession>
<organism evidence="2 3">
    <name type="scientific">Starkeya nomas</name>
    <dbReference type="NCBI Taxonomy" id="2666134"/>
    <lineage>
        <taxon>Bacteria</taxon>
        <taxon>Pseudomonadati</taxon>
        <taxon>Pseudomonadota</taxon>
        <taxon>Alphaproteobacteria</taxon>
        <taxon>Hyphomicrobiales</taxon>
        <taxon>Xanthobacteraceae</taxon>
        <taxon>Starkeya</taxon>
    </lineage>
</organism>
<feature type="signal peptide" evidence="1">
    <location>
        <begin position="1"/>
        <end position="15"/>
    </location>
</feature>
<evidence type="ECO:0000313" key="2">
    <source>
        <dbReference type="EMBL" id="CAA0093810.1"/>
    </source>
</evidence>
<reference evidence="2 3" key="1">
    <citation type="submission" date="2019-12" db="EMBL/GenBank/DDBJ databases">
        <authorList>
            <person name="Reyes-Prieto M."/>
        </authorList>
    </citation>
    <scope>NUCLEOTIDE SEQUENCE [LARGE SCALE GENOMIC DNA]</scope>
    <source>
        <strain evidence="2">HF14-78462</strain>
    </source>
</reference>
<feature type="chain" id="PRO_5025072796" evidence="1">
    <location>
        <begin position="16"/>
        <end position="121"/>
    </location>
</feature>
<evidence type="ECO:0000313" key="3">
    <source>
        <dbReference type="Proteomes" id="UP000433050"/>
    </source>
</evidence>
<dbReference type="RefSeq" id="WP_159598526.1">
    <property type="nucleotide sequence ID" value="NZ_CACSAS010000001.1"/>
</dbReference>
<evidence type="ECO:0000256" key="1">
    <source>
        <dbReference type="SAM" id="SignalP"/>
    </source>
</evidence>
<keyword evidence="1" id="KW-0732">Signal</keyword>
<dbReference type="AlphaFoldDB" id="A0A5S9NT97"/>
<name>A0A5S9NT97_9HYPH</name>
<proteinExistence type="predicted"/>
<keyword evidence="3" id="KW-1185">Reference proteome</keyword>
<gene>
    <name evidence="2" type="ORF">STARVERO_01686</name>
</gene>
<dbReference type="Proteomes" id="UP000433050">
    <property type="component" value="Unassembled WGS sequence"/>
</dbReference>